<name>A0A1N7NSP7_9PROT</name>
<dbReference type="Proteomes" id="UP000185678">
    <property type="component" value="Unassembled WGS sequence"/>
</dbReference>
<evidence type="ECO:0000256" key="1">
    <source>
        <dbReference type="SAM" id="SignalP"/>
    </source>
</evidence>
<evidence type="ECO:0000313" key="3">
    <source>
        <dbReference type="EMBL" id="SIT01395.1"/>
    </source>
</evidence>
<dbReference type="RefSeq" id="WP_076401240.1">
    <property type="nucleotide sequence ID" value="NZ_FTOA01000005.1"/>
</dbReference>
<dbReference type="Pfam" id="PF00565">
    <property type="entry name" value="SNase"/>
    <property type="match status" value="1"/>
</dbReference>
<dbReference type="AlphaFoldDB" id="A0A1N7NSP7"/>
<proteinExistence type="predicted"/>
<evidence type="ECO:0000259" key="2">
    <source>
        <dbReference type="PROSITE" id="PS50830"/>
    </source>
</evidence>
<keyword evidence="1" id="KW-0732">Signal</keyword>
<feature type="chain" id="PRO_5012094333" evidence="1">
    <location>
        <begin position="20"/>
        <end position="152"/>
    </location>
</feature>
<dbReference type="Gene3D" id="2.40.50.90">
    <property type="match status" value="1"/>
</dbReference>
<keyword evidence="3" id="KW-0255">Endonuclease</keyword>
<keyword evidence="3" id="KW-0378">Hydrolase</keyword>
<dbReference type="PANTHER" id="PTHR12302:SF26">
    <property type="entry name" value="BLR1266 PROTEIN"/>
    <property type="match status" value="1"/>
</dbReference>
<accession>A0A1N7NSP7</accession>
<dbReference type="PROSITE" id="PS50830">
    <property type="entry name" value="TNASE_3"/>
    <property type="match status" value="1"/>
</dbReference>
<sequence>MRVLLVLLSLCLLPLPAMAATVSGTARVIDGDTVVIRKKHIRLIGIDAPEKRQTCMRWLIIPSSCGKQATLILTEMVKRKTVTCDIVDTDRYGRLVGRCFVGDTDLNREMVRRGWALSYWTNDYKQEEGEARLAKAGIWATRFEKPSDFRKK</sequence>
<organism evidence="3 4">
    <name type="scientific">Insolitispirillum peregrinum</name>
    <dbReference type="NCBI Taxonomy" id="80876"/>
    <lineage>
        <taxon>Bacteria</taxon>
        <taxon>Pseudomonadati</taxon>
        <taxon>Pseudomonadota</taxon>
        <taxon>Alphaproteobacteria</taxon>
        <taxon>Rhodospirillales</taxon>
        <taxon>Novispirillaceae</taxon>
        <taxon>Insolitispirillum</taxon>
    </lineage>
</organism>
<dbReference type="InterPro" id="IPR035437">
    <property type="entry name" value="SNase_OB-fold_sf"/>
</dbReference>
<keyword evidence="4" id="KW-1185">Reference proteome</keyword>
<keyword evidence="3" id="KW-0540">Nuclease</keyword>
<feature type="domain" description="TNase-like" evidence="2">
    <location>
        <begin position="19"/>
        <end position="141"/>
    </location>
</feature>
<evidence type="ECO:0000313" key="4">
    <source>
        <dbReference type="Proteomes" id="UP000185678"/>
    </source>
</evidence>
<protein>
    <submittedName>
        <fullName evidence="3">Endonuclease YncB, thermonuclease family</fullName>
    </submittedName>
</protein>
<reference evidence="3 4" key="1">
    <citation type="submission" date="2017-01" db="EMBL/GenBank/DDBJ databases">
        <authorList>
            <person name="Mah S.A."/>
            <person name="Swanson W.J."/>
            <person name="Moy G.W."/>
            <person name="Vacquier V.D."/>
        </authorList>
    </citation>
    <scope>NUCLEOTIDE SEQUENCE [LARGE SCALE GENOMIC DNA]</scope>
    <source>
        <strain evidence="3 4">DSM 11589</strain>
    </source>
</reference>
<dbReference type="InterPro" id="IPR016071">
    <property type="entry name" value="Staphylococal_nuclease_OB-fold"/>
</dbReference>
<dbReference type="SUPFAM" id="SSF50199">
    <property type="entry name" value="Staphylococcal nuclease"/>
    <property type="match status" value="1"/>
</dbReference>
<feature type="signal peptide" evidence="1">
    <location>
        <begin position="1"/>
        <end position="19"/>
    </location>
</feature>
<dbReference type="PANTHER" id="PTHR12302">
    <property type="entry name" value="EBNA2 BINDING PROTEIN P100"/>
    <property type="match status" value="1"/>
</dbReference>
<dbReference type="STRING" id="80876.SAMN05421779_105344"/>
<dbReference type="SMART" id="SM00318">
    <property type="entry name" value="SNc"/>
    <property type="match status" value="1"/>
</dbReference>
<dbReference type="EMBL" id="FTOA01000005">
    <property type="protein sequence ID" value="SIT01395.1"/>
    <property type="molecule type" value="Genomic_DNA"/>
</dbReference>
<dbReference type="GO" id="GO:0004519">
    <property type="term" value="F:endonuclease activity"/>
    <property type="evidence" value="ECO:0007669"/>
    <property type="project" value="UniProtKB-KW"/>
</dbReference>
<gene>
    <name evidence="3" type="ORF">SAMN05421779_105344</name>
</gene>